<dbReference type="Proteomes" id="UP001153069">
    <property type="component" value="Unassembled WGS sequence"/>
</dbReference>
<protein>
    <submittedName>
        <fullName evidence="3">Nitrilase family, member 2</fullName>
    </submittedName>
</protein>
<dbReference type="OrthoDB" id="54299at2759"/>
<evidence type="ECO:0000313" key="3">
    <source>
        <dbReference type="EMBL" id="CAB9524197.1"/>
    </source>
</evidence>
<feature type="domain" description="DUF6824" evidence="2">
    <location>
        <begin position="284"/>
        <end position="368"/>
    </location>
</feature>
<evidence type="ECO:0000256" key="1">
    <source>
        <dbReference type="SAM" id="MobiDB-lite"/>
    </source>
</evidence>
<reference evidence="3" key="1">
    <citation type="submission" date="2020-06" db="EMBL/GenBank/DDBJ databases">
        <authorList>
            <consortium name="Plant Systems Biology data submission"/>
        </authorList>
    </citation>
    <scope>NUCLEOTIDE SEQUENCE</scope>
    <source>
        <strain evidence="3">D6</strain>
    </source>
</reference>
<dbReference type="InterPro" id="IPR049227">
    <property type="entry name" value="DUF6824"/>
</dbReference>
<name>A0A9N8ELW7_9STRA</name>
<keyword evidence="4" id="KW-1185">Reference proteome</keyword>
<feature type="compositionally biased region" description="Polar residues" evidence="1">
    <location>
        <begin position="245"/>
        <end position="260"/>
    </location>
</feature>
<proteinExistence type="predicted"/>
<gene>
    <name evidence="3" type="ORF">SEMRO_1506_G278290.1</name>
</gene>
<comment type="caution">
    <text evidence="3">The sequence shown here is derived from an EMBL/GenBank/DDBJ whole genome shotgun (WGS) entry which is preliminary data.</text>
</comment>
<dbReference type="AlphaFoldDB" id="A0A9N8ELW7"/>
<evidence type="ECO:0000313" key="4">
    <source>
        <dbReference type="Proteomes" id="UP001153069"/>
    </source>
</evidence>
<evidence type="ECO:0000259" key="2">
    <source>
        <dbReference type="Pfam" id="PF20710"/>
    </source>
</evidence>
<feature type="region of interest" description="Disordered" evidence="1">
    <location>
        <begin position="240"/>
        <end position="260"/>
    </location>
</feature>
<dbReference type="EMBL" id="CAICTM010001504">
    <property type="protein sequence ID" value="CAB9524197.1"/>
    <property type="molecule type" value="Genomic_DNA"/>
</dbReference>
<dbReference type="Pfam" id="PF20710">
    <property type="entry name" value="DUF6824"/>
    <property type="match status" value="1"/>
</dbReference>
<sequence length="447" mass="48364">MMAYNNQNNFPYGNDNCDSLFDPLQVQGKLDSINFVGNNGLAAQMQPGFMQQQSLNNCNNNGMGNFGNNTMGAQGFNFSKVQPALNFHANNGMACSNNNQFQFNANQCNMNNLNNINSSNSMQFQPSNTLMNAMNMTLNMQQQQQQQQAFFAGNNFPGCSQVPSLPLSQPQQQLSNGIPAFITTTSNINNTTSRVTPTSAPFMGSSAPVIDIDADDTLLEPLIAFPASAPAAAAVAAAPSEASTDGRNSASHSPATICQDNLPRSISKTKRLLPADFEPADTSIICGNKRKYFESKGNTRFRRVCDLFTQDYGSAPTKIEKSAVVSKVMNILREDCLDGVCFISPQNGRWYAVSERTAREKVGTYLRDCLSGHYLSSAKNKIARRKMTKKELSSCSSSTSTAQQQVVSAPAPVPTSLVFAAANNDNDDGSLDSVAFYDVDDLTPVPL</sequence>
<accession>A0A9N8ELW7</accession>
<organism evidence="3 4">
    <name type="scientific">Seminavis robusta</name>
    <dbReference type="NCBI Taxonomy" id="568900"/>
    <lineage>
        <taxon>Eukaryota</taxon>
        <taxon>Sar</taxon>
        <taxon>Stramenopiles</taxon>
        <taxon>Ochrophyta</taxon>
        <taxon>Bacillariophyta</taxon>
        <taxon>Bacillariophyceae</taxon>
        <taxon>Bacillariophycidae</taxon>
        <taxon>Naviculales</taxon>
        <taxon>Naviculaceae</taxon>
        <taxon>Seminavis</taxon>
    </lineage>
</organism>